<name>A0A6L2LKU4_TANCI</name>
<dbReference type="AlphaFoldDB" id="A0A6L2LKU4"/>
<evidence type="ECO:0008006" key="2">
    <source>
        <dbReference type="Google" id="ProtNLM"/>
    </source>
</evidence>
<comment type="caution">
    <text evidence="1">The sequence shown here is derived from an EMBL/GenBank/DDBJ whole genome shotgun (WGS) entry which is preliminary data.</text>
</comment>
<organism evidence="1">
    <name type="scientific">Tanacetum cinerariifolium</name>
    <name type="common">Dalmatian daisy</name>
    <name type="synonym">Chrysanthemum cinerariifolium</name>
    <dbReference type="NCBI Taxonomy" id="118510"/>
    <lineage>
        <taxon>Eukaryota</taxon>
        <taxon>Viridiplantae</taxon>
        <taxon>Streptophyta</taxon>
        <taxon>Embryophyta</taxon>
        <taxon>Tracheophyta</taxon>
        <taxon>Spermatophyta</taxon>
        <taxon>Magnoliopsida</taxon>
        <taxon>eudicotyledons</taxon>
        <taxon>Gunneridae</taxon>
        <taxon>Pentapetalae</taxon>
        <taxon>asterids</taxon>
        <taxon>campanulids</taxon>
        <taxon>Asterales</taxon>
        <taxon>Asteraceae</taxon>
        <taxon>Asteroideae</taxon>
        <taxon>Anthemideae</taxon>
        <taxon>Anthemidinae</taxon>
        <taxon>Tanacetum</taxon>
    </lineage>
</organism>
<proteinExistence type="predicted"/>
<sequence length="511" mass="57866">MSSFYEFIYYGCGGPSDTPVCYLCTCEQCGNILIHETCLKCNSRTRNSFTYDTIPESFDEVQIIPNPPPQCHCNIYLCQICESNSHYGYECSQRVPLVYELEPCYTQNFSDNDYSHDLPGVNPLIDHHCCYKCGNSLNNFFYHQCTCEFCRNGAHVGYNCLAQVPSIQTLPSFPQQYPCCEDCGGLPEADHSHGTIDIHVAMVGQLIQKRQEEKKIEEDQVANAQYWKIPACCDDDDDYNFAITPNEPVDSLNPHHFNVESDLIESLLNHDSSIIHYSSKIDSLFGEFVGKLTLLKSIPPGIDETDCYPEEETHYTKRLSYNNSSPRPPKEFVSKNSNAEIKSFSPSPILVEDSDTLMEEIDLSFTPDYPMPPGIEDDNYDSERDILISKNLLSNDSLSLPENESFHFDILSFSRPPAKPPDGNAGILNVKMMGDISKQKVPMPRLTITRVLNQEKSLDLLSHQGLEIFQPSAECPMMIHGKNNPLLDVFLFHFYPLDQFKYGGIRSSSET</sequence>
<dbReference type="EMBL" id="BKCJ010004673">
    <property type="protein sequence ID" value="GEU62431.1"/>
    <property type="molecule type" value="Genomic_DNA"/>
</dbReference>
<evidence type="ECO:0000313" key="1">
    <source>
        <dbReference type="EMBL" id="GEU62431.1"/>
    </source>
</evidence>
<accession>A0A6L2LKU4</accession>
<gene>
    <name evidence="1" type="ORF">Tci_034409</name>
</gene>
<protein>
    <recommendedName>
        <fullName evidence="2">Pre-mRNA splicing Prp18-interacting factor</fullName>
    </recommendedName>
</protein>
<reference evidence="1" key="1">
    <citation type="journal article" date="2019" name="Sci. Rep.">
        <title>Draft genome of Tanacetum cinerariifolium, the natural source of mosquito coil.</title>
        <authorList>
            <person name="Yamashiro T."/>
            <person name="Shiraishi A."/>
            <person name="Satake H."/>
            <person name="Nakayama K."/>
        </authorList>
    </citation>
    <scope>NUCLEOTIDE SEQUENCE</scope>
</reference>